<protein>
    <recommendedName>
        <fullName evidence="2">Protein BFR2</fullName>
    </recommendedName>
</protein>
<feature type="compositionally biased region" description="Acidic residues" evidence="3">
    <location>
        <begin position="475"/>
        <end position="488"/>
    </location>
</feature>
<dbReference type="Pfam" id="PF08164">
    <property type="entry name" value="TRAUB"/>
    <property type="match status" value="1"/>
</dbReference>
<feature type="region of interest" description="Disordered" evidence="3">
    <location>
        <begin position="339"/>
        <end position="370"/>
    </location>
</feature>
<dbReference type="RefSeq" id="XP_020064694.1">
    <property type="nucleotide sequence ID" value="XM_020209611.1"/>
</dbReference>
<name>A0A1E4SJG1_9ASCO</name>
<evidence type="ECO:0000313" key="6">
    <source>
        <dbReference type="EMBL" id="ODV79572.1"/>
    </source>
</evidence>
<dbReference type="GO" id="GO:0000462">
    <property type="term" value="P:maturation of SSU-rRNA from tricistronic rRNA transcript (SSU-rRNA, 5.8S rRNA, LSU-rRNA)"/>
    <property type="evidence" value="ECO:0007669"/>
    <property type="project" value="TreeGrafter"/>
</dbReference>
<dbReference type="PANTHER" id="PTHR15565:SF0">
    <property type="entry name" value="PROTEIN AATF"/>
    <property type="match status" value="1"/>
</dbReference>
<keyword evidence="7" id="KW-1185">Reference proteome</keyword>
<dbReference type="GeneID" id="30983747"/>
<feature type="compositionally biased region" description="Basic and acidic residues" evidence="3">
    <location>
        <begin position="130"/>
        <end position="141"/>
    </location>
</feature>
<accession>A0A1E4SJG1</accession>
<organism evidence="6 7">
    <name type="scientific">Suhomyces tanzawaensis NRRL Y-17324</name>
    <dbReference type="NCBI Taxonomy" id="984487"/>
    <lineage>
        <taxon>Eukaryota</taxon>
        <taxon>Fungi</taxon>
        <taxon>Dikarya</taxon>
        <taxon>Ascomycota</taxon>
        <taxon>Saccharomycotina</taxon>
        <taxon>Pichiomycetes</taxon>
        <taxon>Debaryomycetaceae</taxon>
        <taxon>Suhomyces</taxon>
    </lineage>
</organism>
<dbReference type="Pfam" id="PF13339">
    <property type="entry name" value="AATF-Che1"/>
    <property type="match status" value="1"/>
</dbReference>
<feature type="compositionally biased region" description="Basic and acidic residues" evidence="3">
    <location>
        <begin position="489"/>
        <end position="499"/>
    </location>
</feature>
<evidence type="ECO:0000259" key="5">
    <source>
        <dbReference type="Pfam" id="PF13339"/>
    </source>
</evidence>
<evidence type="ECO:0000256" key="1">
    <source>
        <dbReference type="ARBA" id="ARBA00008966"/>
    </source>
</evidence>
<dbReference type="STRING" id="984487.A0A1E4SJG1"/>
<feature type="compositionally biased region" description="Acidic residues" evidence="3">
    <location>
        <begin position="114"/>
        <end position="126"/>
    </location>
</feature>
<evidence type="ECO:0000256" key="3">
    <source>
        <dbReference type="SAM" id="MobiDB-lite"/>
    </source>
</evidence>
<feature type="compositionally biased region" description="Acidic residues" evidence="3">
    <location>
        <begin position="347"/>
        <end position="360"/>
    </location>
</feature>
<dbReference type="Proteomes" id="UP000094285">
    <property type="component" value="Unassembled WGS sequence"/>
</dbReference>
<feature type="region of interest" description="Disordered" evidence="3">
    <location>
        <begin position="475"/>
        <end position="499"/>
    </location>
</feature>
<gene>
    <name evidence="6" type="ORF">CANTADRAFT_48648</name>
</gene>
<comment type="similarity">
    <text evidence="1">Belongs to the AATF family.</text>
</comment>
<dbReference type="AlphaFoldDB" id="A0A1E4SJG1"/>
<dbReference type="InterPro" id="IPR012617">
    <property type="entry name" value="AATF_C"/>
</dbReference>
<feature type="compositionally biased region" description="Acidic residues" evidence="3">
    <location>
        <begin position="34"/>
        <end position="46"/>
    </location>
</feature>
<feature type="domain" description="AATF leucine zipper-containing" evidence="5">
    <location>
        <begin position="163"/>
        <end position="286"/>
    </location>
</feature>
<feature type="compositionally biased region" description="Basic and acidic residues" evidence="3">
    <location>
        <begin position="79"/>
        <end position="89"/>
    </location>
</feature>
<feature type="region of interest" description="Disordered" evidence="3">
    <location>
        <begin position="1"/>
        <end position="141"/>
    </location>
</feature>
<sequence>MAKKSLSEQLALLTQPQNDFDIEDSGLKDNVFEHEDDEGSASEEDDTMKKQHYVNVPRSKLRQQVGVALGKKYSGSVTSRDDLYASDENKDAEDLEDEEAEESDSGASLRANSDEESGSDDEDDSGVDQRNAELEHKRSRVKELMAKERTHIVSRLSNSATNDSLKGFAISQQHKFFDKVIDSRLKIQKSLTNSNLLPPSHDTLVSQKLGTKKTAKNLQKAKEECYNLLDSIFALRNALFKKDQVSDKVFGASKKRSYHEYSSVTAKMDSALDKYRSNVLTKWSAKVQNSSGATAINAGKFKAINQSFEQQVMNNLTDMDRLVKRTKLNRRQIKPLGYDHYKSQFEKEEDDEEDEEDENPDIPKETNTAKSNIAEIDEIFDDEDFYRVLLNDLVDKKIQSSNPTTGLTVSLRSAQQAQKFKKNVDTKASKGRKLRYHIQEPIANFEAPRGSLKWDDNQIDEFFASLLGQKVNMNEDDEVEEDDEEEEVRVEGDSIKLFG</sequence>
<feature type="compositionally biased region" description="Acidic residues" evidence="3">
    <location>
        <begin position="90"/>
        <end position="104"/>
    </location>
</feature>
<evidence type="ECO:0000259" key="4">
    <source>
        <dbReference type="Pfam" id="PF08164"/>
    </source>
</evidence>
<dbReference type="InterPro" id="IPR039223">
    <property type="entry name" value="AATF/Bfr2"/>
</dbReference>
<evidence type="ECO:0000256" key="2">
    <source>
        <dbReference type="ARBA" id="ARBA00013850"/>
    </source>
</evidence>
<dbReference type="PANTHER" id="PTHR15565">
    <property type="entry name" value="AATF PROTEIN APOPTOSIS ANTAGONIZING TRANSCRIPTION FACTOR"/>
    <property type="match status" value="1"/>
</dbReference>
<dbReference type="GO" id="GO:0005730">
    <property type="term" value="C:nucleolus"/>
    <property type="evidence" value="ECO:0007669"/>
    <property type="project" value="TreeGrafter"/>
</dbReference>
<dbReference type="InterPro" id="IPR025160">
    <property type="entry name" value="AATF"/>
</dbReference>
<dbReference type="EMBL" id="KV453911">
    <property type="protein sequence ID" value="ODV79572.1"/>
    <property type="molecule type" value="Genomic_DNA"/>
</dbReference>
<dbReference type="OrthoDB" id="5783963at2759"/>
<proteinExistence type="inferred from homology"/>
<feature type="domain" description="Apoptosis-antagonizing transcription factor C-terminal" evidence="4">
    <location>
        <begin position="386"/>
        <end position="467"/>
    </location>
</feature>
<evidence type="ECO:0000313" key="7">
    <source>
        <dbReference type="Proteomes" id="UP000094285"/>
    </source>
</evidence>
<reference evidence="7" key="1">
    <citation type="submission" date="2016-05" db="EMBL/GenBank/DDBJ databases">
        <title>Comparative genomics of biotechnologically important yeasts.</title>
        <authorList>
            <consortium name="DOE Joint Genome Institute"/>
            <person name="Riley R."/>
            <person name="Haridas S."/>
            <person name="Wolfe K.H."/>
            <person name="Lopes M.R."/>
            <person name="Hittinger C.T."/>
            <person name="Goker M."/>
            <person name="Salamov A."/>
            <person name="Wisecaver J."/>
            <person name="Long T.M."/>
            <person name="Aerts A.L."/>
            <person name="Barry K."/>
            <person name="Choi C."/>
            <person name="Clum A."/>
            <person name="Coughlan A.Y."/>
            <person name="Deshpande S."/>
            <person name="Douglass A.P."/>
            <person name="Hanson S.J."/>
            <person name="Klenk H.-P."/>
            <person name="Labutti K."/>
            <person name="Lapidus A."/>
            <person name="Lindquist E."/>
            <person name="Lipzen A."/>
            <person name="Meier-Kolthoff J.P."/>
            <person name="Ohm R.A."/>
            <person name="Otillar R.P."/>
            <person name="Pangilinan J."/>
            <person name="Peng Y."/>
            <person name="Rokas A."/>
            <person name="Rosa C.A."/>
            <person name="Scheuner C."/>
            <person name="Sibirny A.A."/>
            <person name="Slot J.C."/>
            <person name="Stielow J.B."/>
            <person name="Sun H."/>
            <person name="Kurtzman C.P."/>
            <person name="Blackwell M."/>
            <person name="Grigoriev I.V."/>
            <person name="Jeffries T.W."/>
        </authorList>
    </citation>
    <scope>NUCLEOTIDE SEQUENCE [LARGE SCALE GENOMIC DNA]</scope>
    <source>
        <strain evidence="7">NRRL Y-17324</strain>
    </source>
</reference>